<dbReference type="RefSeq" id="XP_036626428.1">
    <property type="nucleotide sequence ID" value="XM_036771807.1"/>
</dbReference>
<feature type="compositionally biased region" description="Polar residues" evidence="1">
    <location>
        <begin position="1"/>
        <end position="11"/>
    </location>
</feature>
<evidence type="ECO:0000313" key="3">
    <source>
        <dbReference type="Proteomes" id="UP000623687"/>
    </source>
</evidence>
<feature type="region of interest" description="Disordered" evidence="1">
    <location>
        <begin position="1"/>
        <end position="33"/>
    </location>
</feature>
<protein>
    <submittedName>
        <fullName evidence="2">Uncharacterized protein</fullName>
    </submittedName>
</protein>
<gene>
    <name evidence="2" type="ORF">PC9H_002165</name>
</gene>
<evidence type="ECO:0000313" key="2">
    <source>
        <dbReference type="EMBL" id="KAF7419574.1"/>
    </source>
</evidence>
<dbReference type="Proteomes" id="UP000623687">
    <property type="component" value="Unassembled WGS sequence"/>
</dbReference>
<keyword evidence="3" id="KW-1185">Reference proteome</keyword>
<feature type="region of interest" description="Disordered" evidence="1">
    <location>
        <begin position="113"/>
        <end position="134"/>
    </location>
</feature>
<organism evidence="2 3">
    <name type="scientific">Pleurotus ostreatus</name>
    <name type="common">Oyster mushroom</name>
    <name type="synonym">White-rot fungus</name>
    <dbReference type="NCBI Taxonomy" id="5322"/>
    <lineage>
        <taxon>Eukaryota</taxon>
        <taxon>Fungi</taxon>
        <taxon>Dikarya</taxon>
        <taxon>Basidiomycota</taxon>
        <taxon>Agaricomycotina</taxon>
        <taxon>Agaricomycetes</taxon>
        <taxon>Agaricomycetidae</taxon>
        <taxon>Agaricales</taxon>
        <taxon>Pleurotineae</taxon>
        <taxon>Pleurotaceae</taxon>
        <taxon>Pleurotus</taxon>
    </lineage>
</organism>
<proteinExistence type="predicted"/>
<sequence>MTLTSAFSSPSLRVPLPTRSVPPDLPPAVSTPYTRTDGVGSIVEVTVTLPPLTSSGPDDAISRTVTATQSQDSVNVNNVVEVTVTTPNFSNLISRTVSALMLPPRKLWIKSHNQRMHQKAVPGVPQEKQSLDSV</sequence>
<dbReference type="EMBL" id="JACETU010000010">
    <property type="protein sequence ID" value="KAF7419574.1"/>
    <property type="molecule type" value="Genomic_DNA"/>
</dbReference>
<dbReference type="AlphaFoldDB" id="A0A8H6ZKT7"/>
<evidence type="ECO:0000256" key="1">
    <source>
        <dbReference type="SAM" id="MobiDB-lite"/>
    </source>
</evidence>
<reference evidence="2" key="1">
    <citation type="submission" date="2019-07" db="EMBL/GenBank/DDBJ databases">
        <authorList>
            <person name="Palmer J.M."/>
        </authorList>
    </citation>
    <scope>NUCLEOTIDE SEQUENCE</scope>
    <source>
        <strain evidence="2">PC9</strain>
    </source>
</reference>
<dbReference type="VEuPathDB" id="FungiDB:PC9H_002165"/>
<accession>A0A8H6ZKT7</accession>
<name>A0A8H6ZKT7_PLEOS</name>
<comment type="caution">
    <text evidence="2">The sequence shown here is derived from an EMBL/GenBank/DDBJ whole genome shotgun (WGS) entry which is preliminary data.</text>
</comment>
<dbReference type="GeneID" id="59372006"/>